<comment type="catalytic activity">
    <reaction evidence="15">
        <text>L-threonyl-[protein] + ATP = O-phospho-L-threonyl-[protein] + ADP + H(+)</text>
        <dbReference type="Rhea" id="RHEA:46608"/>
        <dbReference type="Rhea" id="RHEA-COMP:11060"/>
        <dbReference type="Rhea" id="RHEA-COMP:11605"/>
        <dbReference type="ChEBI" id="CHEBI:15378"/>
        <dbReference type="ChEBI" id="CHEBI:30013"/>
        <dbReference type="ChEBI" id="CHEBI:30616"/>
        <dbReference type="ChEBI" id="CHEBI:61977"/>
        <dbReference type="ChEBI" id="CHEBI:456216"/>
        <dbReference type="EC" id="2.7.11.1"/>
    </reaction>
</comment>
<evidence type="ECO:0000256" key="18">
    <source>
        <dbReference type="SAM" id="Phobius"/>
    </source>
</evidence>
<dbReference type="Pfam" id="PF23598">
    <property type="entry name" value="LRR_14"/>
    <property type="match status" value="1"/>
</dbReference>
<dbReference type="InterPro" id="IPR017441">
    <property type="entry name" value="Protein_kinase_ATP_BS"/>
</dbReference>
<gene>
    <name evidence="20" type="ORF">KP509_08G018900</name>
</gene>
<evidence type="ECO:0000256" key="10">
    <source>
        <dbReference type="ARBA" id="ARBA00022777"/>
    </source>
</evidence>
<protein>
    <recommendedName>
        <fullName evidence="2">non-specific serine/threonine protein kinase</fullName>
        <ecNumber evidence="2">2.7.11.1</ecNumber>
    </recommendedName>
</protein>
<dbReference type="InterPro" id="IPR032675">
    <property type="entry name" value="LRR_dom_sf"/>
</dbReference>
<comment type="catalytic activity">
    <reaction evidence="16">
        <text>L-seryl-[protein] + ATP = O-phospho-L-seryl-[protein] + ADP + H(+)</text>
        <dbReference type="Rhea" id="RHEA:17989"/>
        <dbReference type="Rhea" id="RHEA-COMP:9863"/>
        <dbReference type="Rhea" id="RHEA-COMP:11604"/>
        <dbReference type="ChEBI" id="CHEBI:15378"/>
        <dbReference type="ChEBI" id="CHEBI:29999"/>
        <dbReference type="ChEBI" id="CHEBI:30616"/>
        <dbReference type="ChEBI" id="CHEBI:83421"/>
        <dbReference type="ChEBI" id="CHEBI:456216"/>
        <dbReference type="EC" id="2.7.11.1"/>
    </reaction>
</comment>
<evidence type="ECO:0000256" key="14">
    <source>
        <dbReference type="ARBA" id="ARBA00023180"/>
    </source>
</evidence>
<evidence type="ECO:0000256" key="8">
    <source>
        <dbReference type="ARBA" id="ARBA00022737"/>
    </source>
</evidence>
<keyword evidence="13 18" id="KW-0472">Membrane</keyword>
<dbReference type="PROSITE" id="PS00107">
    <property type="entry name" value="PROTEIN_KINASE_ATP"/>
    <property type="match status" value="1"/>
</dbReference>
<feature type="domain" description="Protein kinase" evidence="19">
    <location>
        <begin position="622"/>
        <end position="893"/>
    </location>
</feature>
<dbReference type="PANTHER" id="PTHR45974:SF266">
    <property type="entry name" value="LEUCINE-RICH REPEAT RECEPTOR PROTEIN KINASE HPCA1"/>
    <property type="match status" value="1"/>
</dbReference>
<evidence type="ECO:0000256" key="2">
    <source>
        <dbReference type="ARBA" id="ARBA00012513"/>
    </source>
</evidence>
<evidence type="ECO:0000256" key="15">
    <source>
        <dbReference type="ARBA" id="ARBA00047899"/>
    </source>
</evidence>
<keyword evidence="4" id="KW-0433">Leucine-rich repeat</keyword>
<dbReference type="AlphaFoldDB" id="A0A8T2UBD3"/>
<dbReference type="GO" id="GO:0016020">
    <property type="term" value="C:membrane"/>
    <property type="evidence" value="ECO:0007669"/>
    <property type="project" value="UniProtKB-SubCell"/>
</dbReference>
<evidence type="ECO:0000256" key="12">
    <source>
        <dbReference type="ARBA" id="ARBA00022989"/>
    </source>
</evidence>
<evidence type="ECO:0000256" key="7">
    <source>
        <dbReference type="ARBA" id="ARBA00022729"/>
    </source>
</evidence>
<evidence type="ECO:0000256" key="9">
    <source>
        <dbReference type="ARBA" id="ARBA00022741"/>
    </source>
</evidence>
<evidence type="ECO:0000313" key="21">
    <source>
        <dbReference type="Proteomes" id="UP000825935"/>
    </source>
</evidence>
<dbReference type="SUPFAM" id="SSF52058">
    <property type="entry name" value="L domain-like"/>
    <property type="match status" value="1"/>
</dbReference>
<dbReference type="GO" id="GO:0005524">
    <property type="term" value="F:ATP binding"/>
    <property type="evidence" value="ECO:0007669"/>
    <property type="project" value="UniProtKB-UniRule"/>
</dbReference>
<dbReference type="FunFam" id="3.30.200.20:FF:000039">
    <property type="entry name" value="receptor-like protein kinase FERONIA"/>
    <property type="match status" value="1"/>
</dbReference>
<feature type="binding site" evidence="17">
    <location>
        <position position="650"/>
    </location>
    <ligand>
        <name>ATP</name>
        <dbReference type="ChEBI" id="CHEBI:30616"/>
    </ligand>
</feature>
<dbReference type="EMBL" id="CM035413">
    <property type="protein sequence ID" value="KAH7430885.1"/>
    <property type="molecule type" value="Genomic_DNA"/>
</dbReference>
<dbReference type="InterPro" id="IPR055414">
    <property type="entry name" value="LRR_R13L4/SHOC2-like"/>
</dbReference>
<comment type="caution">
    <text evidence="20">The sequence shown here is derived from an EMBL/GenBank/DDBJ whole genome shotgun (WGS) entry which is preliminary data.</text>
</comment>
<dbReference type="Gene3D" id="1.10.510.10">
    <property type="entry name" value="Transferase(Phosphotransferase) domain 1"/>
    <property type="match status" value="1"/>
</dbReference>
<evidence type="ECO:0000256" key="16">
    <source>
        <dbReference type="ARBA" id="ARBA00048679"/>
    </source>
</evidence>
<dbReference type="SUPFAM" id="SSF56112">
    <property type="entry name" value="Protein kinase-like (PK-like)"/>
    <property type="match status" value="1"/>
</dbReference>
<keyword evidence="14" id="KW-0325">Glycoprotein</keyword>
<keyword evidence="3" id="KW-0723">Serine/threonine-protein kinase</keyword>
<dbReference type="InterPro" id="IPR011009">
    <property type="entry name" value="Kinase-like_dom_sf"/>
</dbReference>
<dbReference type="PANTHER" id="PTHR45974">
    <property type="entry name" value="RECEPTOR-LIKE PROTEIN 55"/>
    <property type="match status" value="1"/>
</dbReference>
<evidence type="ECO:0000256" key="17">
    <source>
        <dbReference type="PROSITE-ProRule" id="PRU10141"/>
    </source>
</evidence>
<keyword evidence="6 18" id="KW-0812">Transmembrane</keyword>
<dbReference type="PROSITE" id="PS00108">
    <property type="entry name" value="PROTEIN_KINASE_ST"/>
    <property type="match status" value="1"/>
</dbReference>
<dbReference type="InterPro" id="IPR003591">
    <property type="entry name" value="Leu-rich_rpt_typical-subtyp"/>
</dbReference>
<keyword evidence="21" id="KW-1185">Reference proteome</keyword>
<evidence type="ECO:0000256" key="4">
    <source>
        <dbReference type="ARBA" id="ARBA00022614"/>
    </source>
</evidence>
<dbReference type="GO" id="GO:0004674">
    <property type="term" value="F:protein serine/threonine kinase activity"/>
    <property type="evidence" value="ECO:0007669"/>
    <property type="project" value="UniProtKB-KW"/>
</dbReference>
<evidence type="ECO:0000256" key="5">
    <source>
        <dbReference type="ARBA" id="ARBA00022679"/>
    </source>
</evidence>
<keyword evidence="12 18" id="KW-1133">Transmembrane helix</keyword>
<evidence type="ECO:0000256" key="6">
    <source>
        <dbReference type="ARBA" id="ARBA00022692"/>
    </source>
</evidence>
<evidence type="ECO:0000259" key="19">
    <source>
        <dbReference type="PROSITE" id="PS50011"/>
    </source>
</evidence>
<dbReference type="OrthoDB" id="2015206at2759"/>
<dbReference type="SMART" id="SM00220">
    <property type="entry name" value="S_TKc"/>
    <property type="match status" value="1"/>
</dbReference>
<accession>A0A8T2UBD3</accession>
<keyword evidence="11 17" id="KW-0067">ATP-binding</keyword>
<dbReference type="Gene3D" id="3.80.10.10">
    <property type="entry name" value="Ribonuclease Inhibitor"/>
    <property type="match status" value="3"/>
</dbReference>
<dbReference type="CDD" id="cd14066">
    <property type="entry name" value="STKc_IRAK"/>
    <property type="match status" value="1"/>
</dbReference>
<keyword evidence="8" id="KW-0677">Repeat</keyword>
<dbReference type="Pfam" id="PF00560">
    <property type="entry name" value="LRR_1"/>
    <property type="match status" value="1"/>
</dbReference>
<organism evidence="20 21">
    <name type="scientific">Ceratopteris richardii</name>
    <name type="common">Triangle waterfern</name>
    <dbReference type="NCBI Taxonomy" id="49495"/>
    <lineage>
        <taxon>Eukaryota</taxon>
        <taxon>Viridiplantae</taxon>
        <taxon>Streptophyta</taxon>
        <taxon>Embryophyta</taxon>
        <taxon>Tracheophyta</taxon>
        <taxon>Polypodiopsida</taxon>
        <taxon>Polypodiidae</taxon>
        <taxon>Polypodiales</taxon>
        <taxon>Pteridineae</taxon>
        <taxon>Pteridaceae</taxon>
        <taxon>Parkerioideae</taxon>
        <taxon>Ceratopteris</taxon>
    </lineage>
</organism>
<evidence type="ECO:0000256" key="1">
    <source>
        <dbReference type="ARBA" id="ARBA00004167"/>
    </source>
</evidence>
<dbReference type="Pfam" id="PF07714">
    <property type="entry name" value="PK_Tyr_Ser-Thr"/>
    <property type="match status" value="1"/>
</dbReference>
<evidence type="ECO:0000256" key="13">
    <source>
        <dbReference type="ARBA" id="ARBA00023136"/>
    </source>
</evidence>
<dbReference type="InterPro" id="IPR001245">
    <property type="entry name" value="Ser-Thr/Tyr_kinase_cat_dom"/>
</dbReference>
<name>A0A8T2UBD3_CERRI</name>
<dbReference type="OMA" id="LLKTIYM"/>
<dbReference type="InterPro" id="IPR008271">
    <property type="entry name" value="Ser/Thr_kinase_AS"/>
</dbReference>
<dbReference type="FunFam" id="1.10.510.10:FF:000453">
    <property type="entry name" value="LRR receptor-like serine/threonine-protein kinase HSL2"/>
    <property type="match status" value="1"/>
</dbReference>
<dbReference type="InterPro" id="IPR001611">
    <property type="entry name" value="Leu-rich_rpt"/>
</dbReference>
<keyword evidence="5" id="KW-0808">Transferase</keyword>
<keyword evidence="7" id="KW-0732">Signal</keyword>
<reference evidence="20" key="1">
    <citation type="submission" date="2021-08" db="EMBL/GenBank/DDBJ databases">
        <title>WGS assembly of Ceratopteris richardii.</title>
        <authorList>
            <person name="Marchant D.B."/>
            <person name="Chen G."/>
            <person name="Jenkins J."/>
            <person name="Shu S."/>
            <person name="Leebens-Mack J."/>
            <person name="Grimwood J."/>
            <person name="Schmutz J."/>
            <person name="Soltis P."/>
            <person name="Soltis D."/>
            <person name="Chen Z.-H."/>
        </authorList>
    </citation>
    <scope>NUCLEOTIDE SEQUENCE</scope>
    <source>
        <strain evidence="20">Whitten #5841</strain>
        <tissue evidence="20">Leaf</tissue>
    </source>
</reference>
<dbReference type="SMART" id="SM00369">
    <property type="entry name" value="LRR_TYP"/>
    <property type="match status" value="5"/>
</dbReference>
<dbReference type="InterPro" id="IPR000719">
    <property type="entry name" value="Prot_kinase_dom"/>
</dbReference>
<evidence type="ECO:0000256" key="11">
    <source>
        <dbReference type="ARBA" id="ARBA00022840"/>
    </source>
</evidence>
<dbReference type="EC" id="2.7.11.1" evidence="2"/>
<dbReference type="PROSITE" id="PS50011">
    <property type="entry name" value="PROTEIN_KINASE_DOM"/>
    <property type="match status" value="1"/>
</dbReference>
<dbReference type="Proteomes" id="UP000825935">
    <property type="component" value="Chromosome 8"/>
</dbReference>
<sequence length="929" mass="101651">MPFVGLLPVAFGDQNCFSQYQGYNGSSSRLLPFVHVNTLKALKQFWPNLPWKLDTDPCEASWFGIFCDAEKTTVIKLILPAQGISGSIPHEIGGFLNLQVLDLSYNRNLTGSLPLPLYHLTNLTELYLQECGFYGILSQDLTKLVNLNTLSLNGNSFSGPIPSAIGQLSQLVWLDLSENDLSGNLPPSLARLTRARHFHLQGNRLSGVIPVGIFNSKQRIIHLLLNNNSFEGPIPTDIGNLKELDILRLDHNHFSNFSKSLTSLTSMTTLRLDHNSLMGDLPDLSNLVNLQVLDLGNNQFSRGFIPSWLLIFPNLTTLCLEAANLQGSVPDELFSLQKLASVRLGYNSLTGTVDLTKAGPCLDQVDLQQNSLSGIIGSFKGTLNLQGNPVCQSSLDNLDGACHLILDPSTSTQSLHCNCKRRLTSNPSASFGSCLCSYPLNGLLVFTALKAFLDLKVISILKDGLVNGSPFIDTADQITIIILSDSLANISIFPKNAEAWNADQANSITALLSSKQVEFPGVGPYEYIPSGSYSPPESESVAQQLNANVEVGLGTAIAAIAAVLVILCSYAVLQRKRAEKAEEISKPFVSWVSMREDKCGPPKLKGARLFALAELKKATRNFNKSHEIGVGGYGKVYKGILPSGQQIAIKRAQSRSHQGLTEFKNEIELLSRVHHKNLVCLVGFCFEERMLVYEYVANGTLHDALLGHLSLILDWQRRLTIALDSARGLLYLHNEADPPVIHRDVKSSNILLDQNLVAKVADFGLSRLVPSNGVSGDGHVSTQVKGTLGYLDPEYCTTQRLSDKSDVYSFGVVLLELLTSRQPIQEGKYIVKEIRTAWRKGGLHAAIPLLDPQLEGCPEAELRAFLDLSLRCVEEEAALRPPMKQVVKEIEAIRDAATMPHVEVDGCVSKDLAFQYSGGYDIAITVEPK</sequence>
<dbReference type="Gene3D" id="3.30.200.20">
    <property type="entry name" value="Phosphorylase Kinase, domain 1"/>
    <property type="match status" value="1"/>
</dbReference>
<comment type="subcellular location">
    <subcellularLocation>
        <location evidence="1">Membrane</location>
        <topology evidence="1">Single-pass membrane protein</topology>
    </subcellularLocation>
</comment>
<evidence type="ECO:0000256" key="3">
    <source>
        <dbReference type="ARBA" id="ARBA00022527"/>
    </source>
</evidence>
<evidence type="ECO:0000313" key="20">
    <source>
        <dbReference type="EMBL" id="KAH7430885.1"/>
    </source>
</evidence>
<dbReference type="FunFam" id="3.80.10.10:FF:000363">
    <property type="entry name" value="Leucine-rich repeat family protein"/>
    <property type="match status" value="1"/>
</dbReference>
<keyword evidence="9 17" id="KW-0547">Nucleotide-binding</keyword>
<keyword evidence="10" id="KW-0418">Kinase</keyword>
<proteinExistence type="predicted"/>
<feature type="transmembrane region" description="Helical" evidence="18">
    <location>
        <begin position="551"/>
        <end position="573"/>
    </location>
</feature>